<accession>A0A017SUS2</accession>
<dbReference type="STRING" id="1192034.CAP_0306"/>
<reference evidence="3 4" key="1">
    <citation type="submission" date="2013-05" db="EMBL/GenBank/DDBJ databases">
        <title>Genome assembly of Chondromyces apiculatus DSM 436.</title>
        <authorList>
            <person name="Sharma G."/>
            <person name="Khatri I."/>
            <person name="Kaur C."/>
            <person name="Mayilraj S."/>
            <person name="Subramanian S."/>
        </authorList>
    </citation>
    <scope>NUCLEOTIDE SEQUENCE [LARGE SCALE GENOMIC DNA]</scope>
    <source>
        <strain evidence="3 4">DSM 436</strain>
    </source>
</reference>
<feature type="transmembrane region" description="Helical" evidence="2">
    <location>
        <begin position="28"/>
        <end position="49"/>
    </location>
</feature>
<name>A0A017SUS2_9BACT</name>
<proteinExistence type="predicted"/>
<dbReference type="Proteomes" id="UP000019678">
    <property type="component" value="Unassembled WGS sequence"/>
</dbReference>
<keyword evidence="4" id="KW-1185">Reference proteome</keyword>
<comment type="caution">
    <text evidence="3">The sequence shown here is derived from an EMBL/GenBank/DDBJ whole genome shotgun (WGS) entry which is preliminary data.</text>
</comment>
<protein>
    <recommendedName>
        <fullName evidence="5">DUF304 domain-containing protein</fullName>
    </recommendedName>
</protein>
<feature type="region of interest" description="Disordered" evidence="1">
    <location>
        <begin position="178"/>
        <end position="201"/>
    </location>
</feature>
<feature type="transmembrane region" description="Helical" evidence="2">
    <location>
        <begin position="55"/>
        <end position="78"/>
    </location>
</feature>
<evidence type="ECO:0000256" key="2">
    <source>
        <dbReference type="SAM" id="Phobius"/>
    </source>
</evidence>
<dbReference type="AlphaFoldDB" id="A0A017SUS2"/>
<evidence type="ECO:0000313" key="3">
    <source>
        <dbReference type="EMBL" id="EYF00738.1"/>
    </source>
</evidence>
<dbReference type="EMBL" id="ASRX01000100">
    <property type="protein sequence ID" value="EYF00738.1"/>
    <property type="molecule type" value="Genomic_DNA"/>
</dbReference>
<keyword evidence="2" id="KW-1133">Transmembrane helix</keyword>
<sequence length="201" mass="22218">MEQELGPDEQLLWAGRPSRGVRFSLADAYLIAFGLVWGVFAVIWEAMLLLFHGPFWFHFVGIPCGIFAVHLLVGRFVVDVLRRARTLYALTDRRAIVIEGGAGGRVVSVALGERLPMELREGFFGWGTIRFGVGPGALQGLSWPGLQGLEPPSFVGIRNVRAVFDLAAEVRRKQLAAPRAPRAPRYAPNNTRRLARQSCVP</sequence>
<keyword evidence="2" id="KW-0472">Membrane</keyword>
<evidence type="ECO:0008006" key="5">
    <source>
        <dbReference type="Google" id="ProtNLM"/>
    </source>
</evidence>
<evidence type="ECO:0000313" key="4">
    <source>
        <dbReference type="Proteomes" id="UP000019678"/>
    </source>
</evidence>
<gene>
    <name evidence="3" type="ORF">CAP_0306</name>
</gene>
<feature type="compositionally biased region" description="Low complexity" evidence="1">
    <location>
        <begin position="178"/>
        <end position="192"/>
    </location>
</feature>
<keyword evidence="2" id="KW-0812">Transmembrane</keyword>
<evidence type="ECO:0000256" key="1">
    <source>
        <dbReference type="SAM" id="MobiDB-lite"/>
    </source>
</evidence>
<organism evidence="3 4">
    <name type="scientific">Chondromyces apiculatus DSM 436</name>
    <dbReference type="NCBI Taxonomy" id="1192034"/>
    <lineage>
        <taxon>Bacteria</taxon>
        <taxon>Pseudomonadati</taxon>
        <taxon>Myxococcota</taxon>
        <taxon>Polyangia</taxon>
        <taxon>Polyangiales</taxon>
        <taxon>Polyangiaceae</taxon>
        <taxon>Chondromyces</taxon>
    </lineage>
</organism>